<dbReference type="PANTHER" id="PTHR11645">
    <property type="entry name" value="PYRROLINE-5-CARBOXYLATE REDUCTASE"/>
    <property type="match status" value="1"/>
</dbReference>
<comment type="subcellular location">
    <subcellularLocation>
        <location evidence="1 9">Cytoplasm</location>
    </subcellularLocation>
</comment>
<evidence type="ECO:0000256" key="3">
    <source>
        <dbReference type="ARBA" id="ARBA00022490"/>
    </source>
</evidence>
<evidence type="ECO:0000256" key="12">
    <source>
        <dbReference type="RuleBase" id="RU003903"/>
    </source>
</evidence>
<sequence length="267" mass="28709">METTIGMIGLGHMGRAILEGVLRQALVPSSQVYLSDLDLAKTKPLQDTYGCLVASNQEVAQAADVLILAIKPHQYEEVIDEIKDVVKPEVIIIDIAASVSLQDVHDYFGRDIKTARVMPNTPALIGEGMSGIAFDEFMEEADRQKVIRIFASVGQVGVVKESQIDAVASVSGASPAYVYLFIEALADGAVMLGLSREEAYRFASQAVVGAAKMVQQTGEHPAKLKDAVCSPGGTTIEAIAKLEEKGFRSAIIEAMRANDQKAKKMKQ</sequence>
<evidence type="ECO:0000256" key="10">
    <source>
        <dbReference type="NCBIfam" id="TIGR00112"/>
    </source>
</evidence>
<dbReference type="Gene3D" id="1.10.3730.10">
    <property type="entry name" value="ProC C-terminal domain-like"/>
    <property type="match status" value="1"/>
</dbReference>
<dbReference type="AlphaFoldDB" id="A0A9D1HQI0"/>
<feature type="binding site" evidence="11">
    <location>
        <begin position="8"/>
        <end position="13"/>
    </location>
    <ligand>
        <name>NADP(+)</name>
        <dbReference type="ChEBI" id="CHEBI:58349"/>
    </ligand>
</feature>
<comment type="caution">
    <text evidence="15">The sequence shown here is derived from an EMBL/GenBank/DDBJ whole genome shotgun (WGS) entry which is preliminary data.</text>
</comment>
<evidence type="ECO:0000256" key="9">
    <source>
        <dbReference type="HAMAP-Rule" id="MF_01925"/>
    </source>
</evidence>
<feature type="domain" description="Pyrroline-5-carboxylate reductase dimerisation" evidence="14">
    <location>
        <begin position="161"/>
        <end position="265"/>
    </location>
</feature>
<gene>
    <name evidence="9 15" type="primary">proC</name>
    <name evidence="15" type="ORF">IAD15_06245</name>
</gene>
<dbReference type="EC" id="1.5.1.2" evidence="9 10"/>
<dbReference type="InterPro" id="IPR053790">
    <property type="entry name" value="P5CR-like_CS"/>
</dbReference>
<dbReference type="SUPFAM" id="SSF51735">
    <property type="entry name" value="NAD(P)-binding Rossmann-fold domains"/>
    <property type="match status" value="1"/>
</dbReference>
<dbReference type="FunFam" id="3.40.50.720:FF:000190">
    <property type="entry name" value="Pyrroline-5-carboxylate reductase"/>
    <property type="match status" value="1"/>
</dbReference>
<evidence type="ECO:0000256" key="5">
    <source>
        <dbReference type="ARBA" id="ARBA00022650"/>
    </source>
</evidence>
<dbReference type="PANTHER" id="PTHR11645:SF0">
    <property type="entry name" value="PYRROLINE-5-CARBOXYLATE REDUCTASE 3"/>
    <property type="match status" value="1"/>
</dbReference>
<protein>
    <recommendedName>
        <fullName evidence="9 10">Pyrroline-5-carboxylate reductase</fullName>
        <shortName evidence="9">P5C reductase</shortName>
        <shortName evidence="9">P5CR</shortName>
        <ecNumber evidence="9 10">1.5.1.2</ecNumber>
    </recommendedName>
    <alternativeName>
        <fullName evidence="9">PCA reductase</fullName>
    </alternativeName>
</protein>
<proteinExistence type="inferred from homology"/>
<keyword evidence="7 9" id="KW-0560">Oxidoreductase</keyword>
<evidence type="ECO:0000256" key="7">
    <source>
        <dbReference type="ARBA" id="ARBA00023002"/>
    </source>
</evidence>
<comment type="pathway">
    <text evidence="9 12">Amino-acid biosynthesis; L-proline biosynthesis; L-proline from L-glutamate 5-semialdehyde: step 1/1.</text>
</comment>
<evidence type="ECO:0000313" key="15">
    <source>
        <dbReference type="EMBL" id="HIU13654.1"/>
    </source>
</evidence>
<comment type="catalytic activity">
    <reaction evidence="9 12">
        <text>L-proline + NADP(+) = (S)-1-pyrroline-5-carboxylate + NADPH + 2 H(+)</text>
        <dbReference type="Rhea" id="RHEA:14109"/>
        <dbReference type="ChEBI" id="CHEBI:15378"/>
        <dbReference type="ChEBI" id="CHEBI:17388"/>
        <dbReference type="ChEBI" id="CHEBI:57783"/>
        <dbReference type="ChEBI" id="CHEBI:58349"/>
        <dbReference type="ChEBI" id="CHEBI:60039"/>
        <dbReference type="EC" id="1.5.1.2"/>
    </reaction>
</comment>
<evidence type="ECO:0000256" key="8">
    <source>
        <dbReference type="ARBA" id="ARBA00058118"/>
    </source>
</evidence>
<comment type="function">
    <text evidence="8 9">Catalyzes the reduction of 1-pyrroline-5-carboxylate (PCA) to L-proline.</text>
</comment>
<dbReference type="HAMAP" id="MF_01925">
    <property type="entry name" value="P5C_reductase"/>
    <property type="match status" value="1"/>
</dbReference>
<accession>A0A9D1HQI0</accession>
<evidence type="ECO:0000256" key="6">
    <source>
        <dbReference type="ARBA" id="ARBA00022857"/>
    </source>
</evidence>
<dbReference type="InterPro" id="IPR008927">
    <property type="entry name" value="6-PGluconate_DH-like_C_sf"/>
</dbReference>
<dbReference type="Pfam" id="PF03807">
    <property type="entry name" value="F420_oxidored"/>
    <property type="match status" value="1"/>
</dbReference>
<evidence type="ECO:0000313" key="16">
    <source>
        <dbReference type="Proteomes" id="UP000824175"/>
    </source>
</evidence>
<dbReference type="InterPro" id="IPR028939">
    <property type="entry name" value="P5C_Rdtase_cat_N"/>
</dbReference>
<feature type="domain" description="Pyrroline-5-carboxylate reductase catalytic N-terminal" evidence="13">
    <location>
        <begin position="4"/>
        <end position="97"/>
    </location>
</feature>
<dbReference type="GO" id="GO:0005737">
    <property type="term" value="C:cytoplasm"/>
    <property type="evidence" value="ECO:0007669"/>
    <property type="project" value="UniProtKB-SubCell"/>
</dbReference>
<comment type="similarity">
    <text evidence="2 9 12">Belongs to the pyrroline-5-carboxylate reductase family.</text>
</comment>
<dbReference type="GO" id="GO:0055129">
    <property type="term" value="P:L-proline biosynthetic process"/>
    <property type="evidence" value="ECO:0007669"/>
    <property type="project" value="UniProtKB-UniRule"/>
</dbReference>
<dbReference type="SUPFAM" id="SSF48179">
    <property type="entry name" value="6-phosphogluconate dehydrogenase C-terminal domain-like"/>
    <property type="match status" value="1"/>
</dbReference>
<dbReference type="Gene3D" id="3.40.50.720">
    <property type="entry name" value="NAD(P)-binding Rossmann-like Domain"/>
    <property type="match status" value="1"/>
</dbReference>
<dbReference type="PIRSF" id="PIRSF000193">
    <property type="entry name" value="Pyrrol-5-carb_rd"/>
    <property type="match status" value="1"/>
</dbReference>
<keyword evidence="5 9" id="KW-0641">Proline biosynthesis</keyword>
<evidence type="ECO:0000259" key="13">
    <source>
        <dbReference type="Pfam" id="PF03807"/>
    </source>
</evidence>
<reference evidence="15" key="1">
    <citation type="submission" date="2020-10" db="EMBL/GenBank/DDBJ databases">
        <authorList>
            <person name="Gilroy R."/>
        </authorList>
    </citation>
    <scope>NUCLEOTIDE SEQUENCE</scope>
    <source>
        <strain evidence="15">CHK195-11698</strain>
    </source>
</reference>
<dbReference type="FunFam" id="1.10.3730.10:FF:000001">
    <property type="entry name" value="Pyrroline-5-carboxylate reductase"/>
    <property type="match status" value="1"/>
</dbReference>
<dbReference type="InterPro" id="IPR000304">
    <property type="entry name" value="Pyrroline-COOH_reductase"/>
</dbReference>
<dbReference type="NCBIfam" id="TIGR00112">
    <property type="entry name" value="proC"/>
    <property type="match status" value="1"/>
</dbReference>
<organism evidence="15 16">
    <name type="scientific">Candidatus Fimiplasma intestinipullorum</name>
    <dbReference type="NCBI Taxonomy" id="2840825"/>
    <lineage>
        <taxon>Bacteria</taxon>
        <taxon>Bacillati</taxon>
        <taxon>Bacillota</taxon>
        <taxon>Clostridia</taxon>
        <taxon>Eubacteriales</taxon>
        <taxon>Candidatus Fimiplasma</taxon>
    </lineage>
</organism>
<evidence type="ECO:0000256" key="11">
    <source>
        <dbReference type="PIRSR" id="PIRSR000193-1"/>
    </source>
</evidence>
<dbReference type="PROSITE" id="PS00521">
    <property type="entry name" value="P5CR"/>
    <property type="match status" value="1"/>
</dbReference>
<reference evidence="15" key="2">
    <citation type="journal article" date="2021" name="PeerJ">
        <title>Extensive microbial diversity within the chicken gut microbiome revealed by metagenomics and culture.</title>
        <authorList>
            <person name="Gilroy R."/>
            <person name="Ravi A."/>
            <person name="Getino M."/>
            <person name="Pursley I."/>
            <person name="Horton D.L."/>
            <person name="Alikhan N.F."/>
            <person name="Baker D."/>
            <person name="Gharbi K."/>
            <person name="Hall N."/>
            <person name="Watson M."/>
            <person name="Adriaenssens E.M."/>
            <person name="Foster-Nyarko E."/>
            <person name="Jarju S."/>
            <person name="Secka A."/>
            <person name="Antonio M."/>
            <person name="Oren A."/>
            <person name="Chaudhuri R.R."/>
            <person name="La Ragione R."/>
            <person name="Hildebrand F."/>
            <person name="Pallen M.J."/>
        </authorList>
    </citation>
    <scope>NUCLEOTIDE SEQUENCE</scope>
    <source>
        <strain evidence="15">CHK195-11698</strain>
    </source>
</reference>
<dbReference type="InterPro" id="IPR029036">
    <property type="entry name" value="P5CR_dimer"/>
</dbReference>
<dbReference type="Proteomes" id="UP000824175">
    <property type="component" value="Unassembled WGS sequence"/>
</dbReference>
<evidence type="ECO:0000256" key="4">
    <source>
        <dbReference type="ARBA" id="ARBA00022605"/>
    </source>
</evidence>
<evidence type="ECO:0000256" key="2">
    <source>
        <dbReference type="ARBA" id="ARBA00005525"/>
    </source>
</evidence>
<keyword evidence="6 9" id="KW-0521">NADP</keyword>
<evidence type="ECO:0000259" key="14">
    <source>
        <dbReference type="Pfam" id="PF14748"/>
    </source>
</evidence>
<dbReference type="GO" id="GO:0004735">
    <property type="term" value="F:pyrroline-5-carboxylate reductase activity"/>
    <property type="evidence" value="ECO:0007669"/>
    <property type="project" value="UniProtKB-UniRule"/>
</dbReference>
<keyword evidence="3 9" id="KW-0963">Cytoplasm</keyword>
<dbReference type="Pfam" id="PF14748">
    <property type="entry name" value="P5CR_dimer"/>
    <property type="match status" value="1"/>
</dbReference>
<comment type="catalytic activity">
    <reaction evidence="9">
        <text>L-proline + NAD(+) = (S)-1-pyrroline-5-carboxylate + NADH + 2 H(+)</text>
        <dbReference type="Rhea" id="RHEA:14105"/>
        <dbReference type="ChEBI" id="CHEBI:15378"/>
        <dbReference type="ChEBI" id="CHEBI:17388"/>
        <dbReference type="ChEBI" id="CHEBI:57540"/>
        <dbReference type="ChEBI" id="CHEBI:57945"/>
        <dbReference type="ChEBI" id="CHEBI:60039"/>
        <dbReference type="EC" id="1.5.1.2"/>
    </reaction>
</comment>
<dbReference type="EMBL" id="DVMJ01000052">
    <property type="protein sequence ID" value="HIU13654.1"/>
    <property type="molecule type" value="Genomic_DNA"/>
</dbReference>
<feature type="binding site" evidence="11">
    <location>
        <position position="56"/>
    </location>
    <ligand>
        <name>NADPH</name>
        <dbReference type="ChEBI" id="CHEBI:57783"/>
    </ligand>
</feature>
<evidence type="ECO:0000256" key="1">
    <source>
        <dbReference type="ARBA" id="ARBA00004496"/>
    </source>
</evidence>
<dbReference type="InterPro" id="IPR036291">
    <property type="entry name" value="NAD(P)-bd_dom_sf"/>
</dbReference>
<feature type="binding site" evidence="11">
    <location>
        <begin position="69"/>
        <end position="72"/>
    </location>
    <ligand>
        <name>NADP(+)</name>
        <dbReference type="ChEBI" id="CHEBI:58349"/>
    </ligand>
</feature>
<keyword evidence="4 9" id="KW-0028">Amino-acid biosynthesis</keyword>
<name>A0A9D1HQI0_9FIRM</name>